<feature type="binding site" evidence="2">
    <location>
        <position position="119"/>
    </location>
    <ligand>
        <name>substrate</name>
    </ligand>
</feature>
<dbReference type="PRINTS" id="PR00069">
    <property type="entry name" value="ALDKETRDTASE"/>
</dbReference>
<dbReference type="GO" id="GO:0016491">
    <property type="term" value="F:oxidoreductase activity"/>
    <property type="evidence" value="ECO:0007669"/>
    <property type="project" value="InterPro"/>
</dbReference>
<dbReference type="InterPro" id="IPR020471">
    <property type="entry name" value="AKR"/>
</dbReference>
<accession>A0A9J6QR55</accession>
<feature type="active site" description="Proton donor" evidence="1">
    <location>
        <position position="60"/>
    </location>
</feature>
<organism evidence="5 6">
    <name type="scientific">Hominibacterium faecale</name>
    <dbReference type="NCBI Taxonomy" id="2839743"/>
    <lineage>
        <taxon>Bacteria</taxon>
        <taxon>Bacillati</taxon>
        <taxon>Bacillota</taxon>
        <taxon>Clostridia</taxon>
        <taxon>Peptostreptococcales</taxon>
        <taxon>Anaerovoracaceae</taxon>
        <taxon>Hominibacterium</taxon>
    </lineage>
</organism>
<dbReference type="AlphaFoldDB" id="A0A9J6QR55"/>
<dbReference type="RefSeq" id="WP_253020882.1">
    <property type="nucleotide sequence ID" value="NZ_JAOSHN010000006.1"/>
</dbReference>
<evidence type="ECO:0000256" key="3">
    <source>
        <dbReference type="PIRSR" id="PIRSR000097-3"/>
    </source>
</evidence>
<feature type="site" description="Lowers pKa of active site Tyr" evidence="3">
    <location>
        <position position="86"/>
    </location>
</feature>
<dbReference type="PANTHER" id="PTHR43638:SF3">
    <property type="entry name" value="ALDEHYDE REDUCTASE"/>
    <property type="match status" value="1"/>
</dbReference>
<dbReference type="Proteomes" id="UP001065549">
    <property type="component" value="Unassembled WGS sequence"/>
</dbReference>
<evidence type="ECO:0000313" key="5">
    <source>
        <dbReference type="EMBL" id="MCU7379776.1"/>
    </source>
</evidence>
<feature type="domain" description="NADP-dependent oxidoreductase" evidence="4">
    <location>
        <begin position="21"/>
        <end position="283"/>
    </location>
</feature>
<keyword evidence="6" id="KW-1185">Reference proteome</keyword>
<evidence type="ECO:0000256" key="2">
    <source>
        <dbReference type="PIRSR" id="PIRSR000097-2"/>
    </source>
</evidence>
<dbReference type="PANTHER" id="PTHR43638">
    <property type="entry name" value="OXIDOREDUCTASE, ALDO/KETO REDUCTASE FAMILY PROTEIN"/>
    <property type="match status" value="1"/>
</dbReference>
<dbReference type="PIRSF" id="PIRSF000097">
    <property type="entry name" value="AKR"/>
    <property type="match status" value="1"/>
</dbReference>
<dbReference type="Pfam" id="PF00248">
    <property type="entry name" value="Aldo_ket_red"/>
    <property type="match status" value="1"/>
</dbReference>
<gene>
    <name evidence="5" type="ORF">OBO34_15635</name>
</gene>
<dbReference type="InterPro" id="IPR036812">
    <property type="entry name" value="NAD(P)_OxRdtase_dom_sf"/>
</dbReference>
<evidence type="ECO:0000256" key="1">
    <source>
        <dbReference type="PIRSR" id="PIRSR000097-1"/>
    </source>
</evidence>
<evidence type="ECO:0000313" key="6">
    <source>
        <dbReference type="Proteomes" id="UP001065549"/>
    </source>
</evidence>
<reference evidence="5" key="1">
    <citation type="submission" date="2022-09" db="EMBL/GenBank/DDBJ databases">
        <title>Culturomic study of gut microbiota in children with autism spectrum disorder.</title>
        <authorList>
            <person name="Efimov B.A."/>
            <person name="Chaplin A.V."/>
            <person name="Sokolova S.R."/>
            <person name="Pikina A.P."/>
            <person name="Korzhanova M."/>
            <person name="Belova V."/>
            <person name="Korostin D."/>
        </authorList>
    </citation>
    <scope>NUCLEOTIDE SEQUENCE</scope>
    <source>
        <strain evidence="5">ASD5510</strain>
    </source>
</reference>
<comment type="caution">
    <text evidence="5">The sequence shown here is derived from an EMBL/GenBank/DDBJ whole genome shotgun (WGS) entry which is preliminary data.</text>
</comment>
<dbReference type="SUPFAM" id="SSF51430">
    <property type="entry name" value="NAD(P)-linked oxidoreductase"/>
    <property type="match status" value="1"/>
</dbReference>
<protein>
    <submittedName>
        <fullName evidence="5">Aldo/keto reductase</fullName>
    </submittedName>
</protein>
<dbReference type="Gene3D" id="3.20.20.100">
    <property type="entry name" value="NADP-dependent oxidoreductase domain"/>
    <property type="match status" value="1"/>
</dbReference>
<dbReference type="CDD" id="cd19138">
    <property type="entry name" value="AKR_YeaE"/>
    <property type="match status" value="1"/>
</dbReference>
<name>A0A9J6QR55_9FIRM</name>
<dbReference type="InterPro" id="IPR023210">
    <property type="entry name" value="NADP_OxRdtase_dom"/>
</dbReference>
<proteinExistence type="predicted"/>
<sequence length="297" mass="33250">MKTTPVLTNTIALPDGSFMPKLGQGTWQMGEDDAKFHREVCGLQYGTRIGMNLIDTAEMYADGKAENIVGNAIRDLRRDQLYLVSKVYPQNACRAHIYSSLQRSLKLMETDYLDLYLLHWREDADLAEVAYCMEDLRRQGKIRRWGVSNFDISDMEDLWKVPDGSNCCVNQVLYNLGTRGIEYDLLPWQRERGIPIMAYSPVGQAGALTTQDGVSKAMLMDDKNVLEVSGRLGISVVQLLLAFVLRHDDVAAIPKAVSSSHIEENAAASQIILSDADLEQLEASFPAPAKKIPMEKY</sequence>
<dbReference type="EMBL" id="JAOSHN010000006">
    <property type="protein sequence ID" value="MCU7379776.1"/>
    <property type="molecule type" value="Genomic_DNA"/>
</dbReference>
<evidence type="ECO:0000259" key="4">
    <source>
        <dbReference type="Pfam" id="PF00248"/>
    </source>
</evidence>